<dbReference type="SUPFAM" id="SSF57667">
    <property type="entry name" value="beta-beta-alpha zinc fingers"/>
    <property type="match status" value="1"/>
</dbReference>
<keyword evidence="4" id="KW-0862">Zinc</keyword>
<keyword evidence="1" id="KW-0479">Metal-binding</keyword>
<dbReference type="EnsemblPlants" id="Kaladp0011s1200.1.v1.1">
    <property type="protein sequence ID" value="Kaladp0011s1200.1.v1.1.CDS.1"/>
    <property type="gene ID" value="Kaladp0011s1200.v1.1"/>
</dbReference>
<name>A0A7N0SXG5_KALFE</name>
<feature type="domain" description="C2H2-type" evidence="9">
    <location>
        <begin position="158"/>
        <end position="180"/>
    </location>
</feature>
<dbReference type="GO" id="GO:0008270">
    <property type="term" value="F:zinc ion binding"/>
    <property type="evidence" value="ECO:0007669"/>
    <property type="project" value="UniProtKB-KW"/>
</dbReference>
<keyword evidence="2" id="KW-0677">Repeat</keyword>
<evidence type="ECO:0000256" key="3">
    <source>
        <dbReference type="ARBA" id="ARBA00022771"/>
    </source>
</evidence>
<dbReference type="InterPro" id="IPR036236">
    <property type="entry name" value="Znf_C2H2_sf"/>
</dbReference>
<dbReference type="Gramene" id="Kaladp0011s1200.1.v1.1">
    <property type="protein sequence ID" value="Kaladp0011s1200.1.v1.1.CDS.1"/>
    <property type="gene ID" value="Kaladp0011s1200.v1.1"/>
</dbReference>
<dbReference type="PANTHER" id="PTHR45988">
    <property type="entry name" value="C2H2 TYPE ZINC FINGER TRANSCRIPTION FACTOR FAMILY-RELATED"/>
    <property type="match status" value="1"/>
</dbReference>
<dbReference type="InterPro" id="IPR013087">
    <property type="entry name" value="Znf_C2H2_type"/>
</dbReference>
<dbReference type="SMART" id="SM00355">
    <property type="entry name" value="ZnF_C2H2"/>
    <property type="match status" value="2"/>
</dbReference>
<feature type="region of interest" description="Disordered" evidence="8">
    <location>
        <begin position="1"/>
        <end position="34"/>
    </location>
</feature>
<keyword evidence="6" id="KW-0804">Transcription</keyword>
<evidence type="ECO:0000256" key="5">
    <source>
        <dbReference type="ARBA" id="ARBA00023015"/>
    </source>
</evidence>
<protein>
    <recommendedName>
        <fullName evidence="9">C2H2-type domain-containing protein</fullName>
    </recommendedName>
</protein>
<evidence type="ECO:0000256" key="7">
    <source>
        <dbReference type="PROSITE-ProRule" id="PRU00042"/>
    </source>
</evidence>
<evidence type="ECO:0000256" key="6">
    <source>
        <dbReference type="ARBA" id="ARBA00023163"/>
    </source>
</evidence>
<accession>A0A7N0SXG5</accession>
<evidence type="ECO:0000256" key="4">
    <source>
        <dbReference type="ARBA" id="ARBA00022833"/>
    </source>
</evidence>
<dbReference type="AlphaFoldDB" id="A0A7N0SXG5"/>
<dbReference type="PROSITE" id="PS50157">
    <property type="entry name" value="ZINC_FINGER_C2H2_2"/>
    <property type="match status" value="2"/>
</dbReference>
<reference evidence="10" key="1">
    <citation type="submission" date="2021-01" db="UniProtKB">
        <authorList>
            <consortium name="EnsemblPlants"/>
        </authorList>
    </citation>
    <scope>IDENTIFICATION</scope>
</reference>
<dbReference type="PANTHER" id="PTHR45988:SF90">
    <property type="entry name" value="ZINC FINGER PROTEIN ZAT10-LIKE"/>
    <property type="match status" value="1"/>
</dbReference>
<keyword evidence="3 7" id="KW-0863">Zinc-finger</keyword>
<dbReference type="GO" id="GO:0000976">
    <property type="term" value="F:transcription cis-regulatory region binding"/>
    <property type="evidence" value="ECO:0007669"/>
    <property type="project" value="TreeGrafter"/>
</dbReference>
<evidence type="ECO:0000259" key="9">
    <source>
        <dbReference type="PROSITE" id="PS50157"/>
    </source>
</evidence>
<dbReference type="GO" id="GO:0003700">
    <property type="term" value="F:DNA-binding transcription factor activity"/>
    <property type="evidence" value="ECO:0007669"/>
    <property type="project" value="InterPro"/>
</dbReference>
<dbReference type="InterPro" id="IPR044653">
    <property type="entry name" value="AZF1/2/3-like"/>
</dbReference>
<evidence type="ECO:0000256" key="1">
    <source>
        <dbReference type="ARBA" id="ARBA00022723"/>
    </source>
</evidence>
<organism evidence="10 11">
    <name type="scientific">Kalanchoe fedtschenkoi</name>
    <name type="common">Lavender scallops</name>
    <name type="synonym">South American air plant</name>
    <dbReference type="NCBI Taxonomy" id="63787"/>
    <lineage>
        <taxon>Eukaryota</taxon>
        <taxon>Viridiplantae</taxon>
        <taxon>Streptophyta</taxon>
        <taxon>Embryophyta</taxon>
        <taxon>Tracheophyta</taxon>
        <taxon>Spermatophyta</taxon>
        <taxon>Magnoliopsida</taxon>
        <taxon>eudicotyledons</taxon>
        <taxon>Gunneridae</taxon>
        <taxon>Pentapetalae</taxon>
        <taxon>Saxifragales</taxon>
        <taxon>Crassulaceae</taxon>
        <taxon>Kalanchoe</taxon>
    </lineage>
</organism>
<evidence type="ECO:0000313" key="11">
    <source>
        <dbReference type="Proteomes" id="UP000594263"/>
    </source>
</evidence>
<evidence type="ECO:0000256" key="8">
    <source>
        <dbReference type="SAM" id="MobiDB-lite"/>
    </source>
</evidence>
<keyword evidence="11" id="KW-1185">Reference proteome</keyword>
<evidence type="ECO:0000256" key="2">
    <source>
        <dbReference type="ARBA" id="ARBA00022737"/>
    </source>
</evidence>
<dbReference type="Pfam" id="PF13912">
    <property type="entry name" value="zf-C2H2_6"/>
    <property type="match status" value="2"/>
</dbReference>
<feature type="domain" description="C2H2-type" evidence="9">
    <location>
        <begin position="106"/>
        <end position="128"/>
    </location>
</feature>
<dbReference type="PROSITE" id="PS00028">
    <property type="entry name" value="ZINC_FINGER_C2H2_1"/>
    <property type="match status" value="2"/>
</dbReference>
<evidence type="ECO:0000313" key="10">
    <source>
        <dbReference type="EnsemblPlants" id="Kaladp0011s1200.1.v1.1.CDS.1"/>
    </source>
</evidence>
<dbReference type="Proteomes" id="UP000594263">
    <property type="component" value="Unplaced"/>
</dbReference>
<dbReference type="GO" id="GO:0005634">
    <property type="term" value="C:nucleus"/>
    <property type="evidence" value="ECO:0007669"/>
    <property type="project" value="TreeGrafter"/>
</dbReference>
<dbReference type="Gene3D" id="3.30.160.60">
    <property type="entry name" value="Classic Zinc Finger"/>
    <property type="match status" value="1"/>
</dbReference>
<keyword evidence="5" id="KW-0805">Transcription regulation</keyword>
<proteinExistence type="predicted"/>
<sequence>MAMEAVSHPPGYALDGFAKGKRSKRPRSEGGGEEMGLVSSLLALDEADVDLARSLMMLASGVVDEETVGEVKVGGGGGGGGGCLEVKDSVSMSAVETESTVKTASYRCTVCDKEFGSYQALGGHKASHRKLPASGVSFDTVAAASGVGGGGSGSGRVHECAICHKQFPTGQALGGHKRRHYEGVLGKQNQHINHLQSLKNATTSSGVTTATTSDGAGSSLSHRGFDLNIPALPDLWPVSRFAAAEEEVESPHPARKPRVFLPNDVHIRI</sequence>